<feature type="domain" description="SPOR" evidence="11">
    <location>
        <begin position="386"/>
        <end position="470"/>
    </location>
</feature>
<feature type="chain" id="PRO_5010559541" evidence="10">
    <location>
        <begin position="39"/>
        <end position="470"/>
    </location>
</feature>
<dbReference type="PANTHER" id="PTHR21581:SF6">
    <property type="entry name" value="TRAFFICKING PROTEIN PARTICLE COMPLEX SUBUNIT 12"/>
    <property type="match status" value="1"/>
</dbReference>
<keyword evidence="6" id="KW-0961">Cell wall biogenesis/degradation</keyword>
<dbReference type="AlphaFoldDB" id="A0A1U7JDR9"/>
<evidence type="ECO:0000256" key="8">
    <source>
        <dbReference type="PIRSR" id="PIRSR618044-2"/>
    </source>
</evidence>
<keyword evidence="4" id="KW-0133">Cell shape</keyword>
<evidence type="ECO:0000256" key="2">
    <source>
        <dbReference type="ARBA" id="ARBA00022729"/>
    </source>
</evidence>
<dbReference type="EMBL" id="LVVZ01000032">
    <property type="protein sequence ID" value="OKL42822.1"/>
    <property type="molecule type" value="Genomic_DNA"/>
</dbReference>
<dbReference type="GO" id="GO:0006508">
    <property type="term" value="P:proteolysis"/>
    <property type="evidence" value="ECO:0007669"/>
    <property type="project" value="InterPro"/>
</dbReference>
<evidence type="ECO:0000313" key="12">
    <source>
        <dbReference type="EMBL" id="OKL42822.1"/>
    </source>
</evidence>
<feature type="active site" description="Acyl-ester intermediate" evidence="7">
    <location>
        <position position="68"/>
    </location>
</feature>
<evidence type="ECO:0000256" key="5">
    <source>
        <dbReference type="ARBA" id="ARBA00022984"/>
    </source>
</evidence>
<evidence type="ECO:0000256" key="1">
    <source>
        <dbReference type="ARBA" id="ARBA00007164"/>
    </source>
</evidence>
<proteinExistence type="inferred from homology"/>
<dbReference type="Gene3D" id="3.30.70.1070">
    <property type="entry name" value="Sporulation related repeat"/>
    <property type="match status" value="1"/>
</dbReference>
<dbReference type="PROSITE" id="PS51724">
    <property type="entry name" value="SPOR"/>
    <property type="match status" value="1"/>
</dbReference>
<dbReference type="RefSeq" id="WP_028481886.1">
    <property type="nucleotide sequence ID" value="NZ_LVVZ01000032.1"/>
</dbReference>
<feature type="active site" description="Proton acceptor" evidence="7">
    <location>
        <position position="71"/>
    </location>
</feature>
<keyword evidence="5" id="KW-0573">Peptidoglycan synthesis</keyword>
<evidence type="ECO:0000256" key="9">
    <source>
        <dbReference type="RuleBase" id="RU004016"/>
    </source>
</evidence>
<evidence type="ECO:0000256" key="4">
    <source>
        <dbReference type="ARBA" id="ARBA00022960"/>
    </source>
</evidence>
<dbReference type="InterPro" id="IPR018044">
    <property type="entry name" value="Peptidase_S11"/>
</dbReference>
<keyword evidence="3" id="KW-0378">Hydrolase</keyword>
<dbReference type="GO" id="GO:0008360">
    <property type="term" value="P:regulation of cell shape"/>
    <property type="evidence" value="ECO:0007669"/>
    <property type="project" value="UniProtKB-KW"/>
</dbReference>
<feature type="binding site" evidence="8">
    <location>
        <position position="230"/>
    </location>
    <ligand>
        <name>substrate</name>
    </ligand>
</feature>
<dbReference type="GO" id="GO:0042834">
    <property type="term" value="F:peptidoglycan binding"/>
    <property type="evidence" value="ECO:0007669"/>
    <property type="project" value="InterPro"/>
</dbReference>
<comment type="caution">
    <text evidence="12">The sequence shown here is derived from an EMBL/GenBank/DDBJ whole genome shotgun (WGS) entry which is preliminary data.</text>
</comment>
<comment type="similarity">
    <text evidence="1 9">Belongs to the peptidase S11 family.</text>
</comment>
<keyword evidence="12" id="KW-0645">Protease</keyword>
<evidence type="ECO:0000256" key="7">
    <source>
        <dbReference type="PIRSR" id="PIRSR618044-1"/>
    </source>
</evidence>
<name>A0A1U7JDR9_9HYPH</name>
<evidence type="ECO:0000256" key="3">
    <source>
        <dbReference type="ARBA" id="ARBA00022801"/>
    </source>
</evidence>
<accession>A0A1U7JDR9</accession>
<keyword evidence="12" id="KW-0121">Carboxypeptidase</keyword>
<feature type="active site" evidence="7">
    <location>
        <position position="128"/>
    </location>
</feature>
<dbReference type="Proteomes" id="UP000185783">
    <property type="component" value="Unassembled WGS sequence"/>
</dbReference>
<evidence type="ECO:0000259" key="11">
    <source>
        <dbReference type="PROSITE" id="PS51724"/>
    </source>
</evidence>
<organism evidence="12 13">
    <name type="scientific">Pseudovibrio exalbescens</name>
    <dbReference type="NCBI Taxonomy" id="197461"/>
    <lineage>
        <taxon>Bacteria</taxon>
        <taxon>Pseudomonadati</taxon>
        <taxon>Pseudomonadota</taxon>
        <taxon>Alphaproteobacteria</taxon>
        <taxon>Hyphomicrobiales</taxon>
        <taxon>Stappiaceae</taxon>
        <taxon>Pseudovibrio</taxon>
    </lineage>
</organism>
<dbReference type="InterPro" id="IPR036680">
    <property type="entry name" value="SPOR-like_sf"/>
</dbReference>
<dbReference type="Pfam" id="PF05036">
    <property type="entry name" value="SPOR"/>
    <property type="match status" value="1"/>
</dbReference>
<sequence>MGLRFFGPLSRIKKTFSLIATAGLVAATVVATPNMAQANSKYAGIVVDAKTGKVLYQDNAHAKRYPASTTKIMTLYVLFEELEAGRMSLNTRMKVSKYASQRPPTKLWLKPGGYLRVKDAIYALITRSANDASTVIAEHISGSEAAFARRMTRAARAIGMKDTVFKNPHGLPNSKQVTTAADLALLGRAIQDRFPKYYKFFNTRSYKYGKATLRNHNRLLGRVKGVDGIKTGYTRASGFNLVTNVERNGRHIVAVVMGGRSGRSRDAHMVDLINRYLNKASRGPRTAPLLLVDRKLPQIAPAIPVAKATAIGTPAAPSTMMAYASSSATPSTKPGSDPIAQMLERHDSLAPIAKADDPIKVASVAPTAVPVATPSTAAADVDIAGSEPTPSWHVQISASESQEKAIELLERARSATGGKLKRYSMYTEPVKTNNQTLYRARFIGFETKTAAWDACKTLKRANYSCYAVYQ</sequence>
<dbReference type="InterPro" id="IPR001967">
    <property type="entry name" value="Peptidase_S11_N"/>
</dbReference>
<dbReference type="PANTHER" id="PTHR21581">
    <property type="entry name" value="D-ALANYL-D-ALANINE CARBOXYPEPTIDASE"/>
    <property type="match status" value="1"/>
</dbReference>
<feature type="signal peptide" evidence="10">
    <location>
        <begin position="1"/>
        <end position="38"/>
    </location>
</feature>
<evidence type="ECO:0000256" key="6">
    <source>
        <dbReference type="ARBA" id="ARBA00023316"/>
    </source>
</evidence>
<reference evidence="12 13" key="1">
    <citation type="submission" date="2016-03" db="EMBL/GenBank/DDBJ databases">
        <title>Genome sequence of Nesiotobacter sp. nov., a moderately halophilic alphaproteobacterium isolated from the Yellow Sea, China.</title>
        <authorList>
            <person name="Zhang G."/>
            <person name="Zhang R."/>
        </authorList>
    </citation>
    <scope>NUCLEOTIDE SEQUENCE [LARGE SCALE GENOMIC DNA]</scope>
    <source>
        <strain evidence="12 13">WB1-6</strain>
    </source>
</reference>
<dbReference type="SUPFAM" id="SSF56601">
    <property type="entry name" value="beta-lactamase/transpeptidase-like"/>
    <property type="match status" value="1"/>
</dbReference>
<dbReference type="PRINTS" id="PR00725">
    <property type="entry name" value="DADACBPTASE1"/>
</dbReference>
<dbReference type="Pfam" id="PF00768">
    <property type="entry name" value="Peptidase_S11"/>
    <property type="match status" value="1"/>
</dbReference>
<dbReference type="GO" id="GO:0009002">
    <property type="term" value="F:serine-type D-Ala-D-Ala carboxypeptidase activity"/>
    <property type="evidence" value="ECO:0007669"/>
    <property type="project" value="InterPro"/>
</dbReference>
<dbReference type="InterPro" id="IPR007730">
    <property type="entry name" value="SPOR-like_dom"/>
</dbReference>
<keyword evidence="13" id="KW-1185">Reference proteome</keyword>
<dbReference type="GO" id="GO:0009252">
    <property type="term" value="P:peptidoglycan biosynthetic process"/>
    <property type="evidence" value="ECO:0007669"/>
    <property type="project" value="UniProtKB-KW"/>
</dbReference>
<dbReference type="Gene3D" id="3.40.710.10">
    <property type="entry name" value="DD-peptidase/beta-lactamase superfamily"/>
    <property type="match status" value="1"/>
</dbReference>
<protein>
    <submittedName>
        <fullName evidence="12">D-alanyl-D-alanine carboxypeptidase</fullName>
    </submittedName>
</protein>
<dbReference type="STRING" id="197461.A3843_16775"/>
<dbReference type="GO" id="GO:0071555">
    <property type="term" value="P:cell wall organization"/>
    <property type="evidence" value="ECO:0007669"/>
    <property type="project" value="UniProtKB-KW"/>
</dbReference>
<keyword evidence="2 10" id="KW-0732">Signal</keyword>
<evidence type="ECO:0000313" key="13">
    <source>
        <dbReference type="Proteomes" id="UP000185783"/>
    </source>
</evidence>
<dbReference type="InterPro" id="IPR012338">
    <property type="entry name" value="Beta-lactam/transpept-like"/>
</dbReference>
<evidence type="ECO:0000256" key="10">
    <source>
        <dbReference type="SAM" id="SignalP"/>
    </source>
</evidence>
<dbReference type="SUPFAM" id="SSF110997">
    <property type="entry name" value="Sporulation related repeat"/>
    <property type="match status" value="1"/>
</dbReference>
<gene>
    <name evidence="12" type="ORF">A3843_16775</name>
</gene>